<dbReference type="EMBL" id="JACHXK010000011">
    <property type="protein sequence ID" value="MBB3112252.1"/>
    <property type="molecule type" value="Genomic_DNA"/>
</dbReference>
<proteinExistence type="predicted"/>
<name>A0A7W5B0Q6_9BACL</name>
<evidence type="ECO:0000313" key="1">
    <source>
        <dbReference type="EMBL" id="MBB3112252.1"/>
    </source>
</evidence>
<sequence>MIETDIYSKLVEDALANREQYLSEARQSVVRWDYYDNEFYRVAPMYFEQNLRARGQRIDESTASTSPWSYAYGFDQNGHLRYVRRGNEEEGIERDGSKLINRRYNDRGVYAIEELVYEQGMPSRFLEFKEPECYFKEEYIHRESRLVHASRFEQWPHRQGTRAYEYDFAYNADGRLQSIKQDGKVMYQALTIDEAAALRQEVFEGLVQETERTILRFGDVVTEDELCFVGIWIHGEAFGILNPIFYGGVQRIREQQLADGDELGLIWSAAEHPDYTEALENPALEERFSLLLQYWKYHSGVPAKREVELERGDMWWECLALWHGVAMELNMRDWTDRIPATDTFVIFIDEEALMVVNGDLEHSVPSKKIRMLKEKGLL</sequence>
<dbReference type="Proteomes" id="UP000570361">
    <property type="component" value="Unassembled WGS sequence"/>
</dbReference>
<accession>A0A7W5B0Q6</accession>
<comment type="caution">
    <text evidence="1">The sequence shown here is derived from an EMBL/GenBank/DDBJ whole genome shotgun (WGS) entry which is preliminary data.</text>
</comment>
<reference evidence="1 2" key="1">
    <citation type="submission" date="2020-08" db="EMBL/GenBank/DDBJ databases">
        <title>Genomic Encyclopedia of Type Strains, Phase III (KMG-III): the genomes of soil and plant-associated and newly described type strains.</title>
        <authorList>
            <person name="Whitman W."/>
        </authorList>
    </citation>
    <scope>NUCLEOTIDE SEQUENCE [LARGE SCALE GENOMIC DNA]</scope>
    <source>
        <strain evidence="1 2">CECT 5862</strain>
    </source>
</reference>
<organism evidence="1 2">
    <name type="scientific">Paenibacillus phyllosphaerae</name>
    <dbReference type="NCBI Taxonomy" id="274593"/>
    <lineage>
        <taxon>Bacteria</taxon>
        <taxon>Bacillati</taxon>
        <taxon>Bacillota</taxon>
        <taxon>Bacilli</taxon>
        <taxon>Bacillales</taxon>
        <taxon>Paenibacillaceae</taxon>
        <taxon>Paenibacillus</taxon>
    </lineage>
</organism>
<dbReference type="RefSeq" id="WP_183602337.1">
    <property type="nucleotide sequence ID" value="NZ_JACHXK010000011.1"/>
</dbReference>
<evidence type="ECO:0000313" key="2">
    <source>
        <dbReference type="Proteomes" id="UP000570361"/>
    </source>
</evidence>
<dbReference type="AlphaFoldDB" id="A0A7W5B0Q6"/>
<keyword evidence="2" id="KW-1185">Reference proteome</keyword>
<protein>
    <submittedName>
        <fullName evidence="1">Uncharacterized protein</fullName>
    </submittedName>
</protein>
<gene>
    <name evidence="1" type="ORF">FHS18_004338</name>
</gene>